<sequence length="263" mass="30332">MINKILLGLFLMICMFANAQKKSVNNYKYIIVPEKFDFLKKADQYQTSSLTKFLLQKKGFTVFLSNEELPSELAVNKCLALYAKVVDKSGMLAVRSAVELRDCFNNVVYTSQVGKTKSKEYKKAYHQAIRNAVSSMQDVVYEYKEEPIQKEEVIIAKNISDKVVKNVVISPKVIETPLVKDKIAKKESILSKELKVLYAQEKNNGFQLVNTKPEVVFMILKTNVKDVFILKDKNGILYKNGTHWIAEYYKNNQLHTEKYQIKF</sequence>
<protein>
    <submittedName>
        <fullName evidence="2">Uncharacterized protein</fullName>
    </submittedName>
</protein>
<dbReference type="Proteomes" id="UP001139369">
    <property type="component" value="Unassembled WGS sequence"/>
</dbReference>
<organism evidence="2 3">
    <name type="scientific">Polaribacter marinus</name>
    <dbReference type="NCBI Taxonomy" id="2916838"/>
    <lineage>
        <taxon>Bacteria</taxon>
        <taxon>Pseudomonadati</taxon>
        <taxon>Bacteroidota</taxon>
        <taxon>Flavobacteriia</taxon>
        <taxon>Flavobacteriales</taxon>
        <taxon>Flavobacteriaceae</taxon>
    </lineage>
</organism>
<accession>A0A9X1VUH7</accession>
<reference evidence="2" key="1">
    <citation type="submission" date="2022-02" db="EMBL/GenBank/DDBJ databases">
        <title>Polaribacter sp. MSW13, isolated from seawater.</title>
        <authorList>
            <person name="Kristyanto S."/>
            <person name="Jung J."/>
            <person name="Jeon C.O."/>
        </authorList>
    </citation>
    <scope>NUCLEOTIDE SEQUENCE</scope>
    <source>
        <strain evidence="2">MSW13</strain>
    </source>
</reference>
<feature type="signal peptide" evidence="1">
    <location>
        <begin position="1"/>
        <end position="19"/>
    </location>
</feature>
<feature type="chain" id="PRO_5040906962" evidence="1">
    <location>
        <begin position="20"/>
        <end position="263"/>
    </location>
</feature>
<keyword evidence="1" id="KW-0732">Signal</keyword>
<dbReference type="RefSeq" id="WP_242178897.1">
    <property type="nucleotide sequence ID" value="NZ_JAKQYM010000008.1"/>
</dbReference>
<evidence type="ECO:0000313" key="3">
    <source>
        <dbReference type="Proteomes" id="UP001139369"/>
    </source>
</evidence>
<evidence type="ECO:0000256" key="1">
    <source>
        <dbReference type="SAM" id="SignalP"/>
    </source>
</evidence>
<proteinExistence type="predicted"/>
<name>A0A9X1VUH7_9FLAO</name>
<comment type="caution">
    <text evidence="2">The sequence shown here is derived from an EMBL/GenBank/DDBJ whole genome shotgun (WGS) entry which is preliminary data.</text>
</comment>
<dbReference type="EMBL" id="JAKQYM010000008">
    <property type="protein sequence ID" value="MCI2229786.1"/>
    <property type="molecule type" value="Genomic_DNA"/>
</dbReference>
<dbReference type="AlphaFoldDB" id="A0A9X1VUH7"/>
<evidence type="ECO:0000313" key="2">
    <source>
        <dbReference type="EMBL" id="MCI2229786.1"/>
    </source>
</evidence>
<gene>
    <name evidence="2" type="ORF">MC378_11465</name>
</gene>
<keyword evidence="3" id="KW-1185">Reference proteome</keyword>